<dbReference type="PANTHER" id="PTHR33397">
    <property type="entry name" value="UPF0331 PROTEIN YUTE"/>
    <property type="match status" value="1"/>
</dbReference>
<evidence type="ECO:0000313" key="7">
    <source>
        <dbReference type="Proteomes" id="UP000595001"/>
    </source>
</evidence>
<evidence type="ECO:0000256" key="4">
    <source>
        <dbReference type="ARBA" id="ARBA00022801"/>
    </source>
</evidence>
<evidence type="ECO:0000256" key="3">
    <source>
        <dbReference type="ARBA" id="ARBA00022722"/>
    </source>
</evidence>
<evidence type="ECO:0000256" key="5">
    <source>
        <dbReference type="ARBA" id="ARBA00024207"/>
    </source>
</evidence>
<evidence type="ECO:0000256" key="2">
    <source>
        <dbReference type="ARBA" id="ARBA00022649"/>
    </source>
</evidence>
<keyword evidence="1" id="KW-0597">Phosphoprotein</keyword>
<protein>
    <submittedName>
        <fullName evidence="6">DUF86 domain-containing protein</fullName>
    </submittedName>
</protein>
<dbReference type="PANTHER" id="PTHR33397:SF5">
    <property type="entry name" value="RNASE YUTE-RELATED"/>
    <property type="match status" value="1"/>
</dbReference>
<gene>
    <name evidence="6" type="ORF">I7X12_10265</name>
</gene>
<dbReference type="Proteomes" id="UP000595001">
    <property type="component" value="Chromosome"/>
</dbReference>
<dbReference type="InterPro" id="IPR008201">
    <property type="entry name" value="HepT-like"/>
</dbReference>
<dbReference type="InterPro" id="IPR052379">
    <property type="entry name" value="Type_VII_TA_RNase"/>
</dbReference>
<reference evidence="6 7" key="1">
    <citation type="submission" date="2020-12" db="EMBL/GenBank/DDBJ databases">
        <title>Halosimplex halophilum sp. nov. and Halosimplex salinum sp. nov., two new members of the genus Halosimplex.</title>
        <authorList>
            <person name="Cui H.L."/>
        </authorList>
    </citation>
    <scope>NUCLEOTIDE SEQUENCE [LARGE SCALE GENOMIC DNA]</scope>
    <source>
        <strain evidence="6 7">YGH94</strain>
    </source>
</reference>
<dbReference type="Pfam" id="PF01934">
    <property type="entry name" value="HepT-like"/>
    <property type="match status" value="1"/>
</dbReference>
<dbReference type="NCBIfam" id="NF047751">
    <property type="entry name" value="HepT_toxin"/>
    <property type="match status" value="1"/>
</dbReference>
<dbReference type="KEGG" id="hlt:I7X12_10265"/>
<dbReference type="RefSeq" id="WP_198063717.1">
    <property type="nucleotide sequence ID" value="NZ_CP065856.1"/>
</dbReference>
<dbReference type="EMBL" id="CP065856">
    <property type="protein sequence ID" value="QPV64959.1"/>
    <property type="molecule type" value="Genomic_DNA"/>
</dbReference>
<sequence length="149" mass="16841">MSDPHGPDRVETMVEKAEFVEECLEILAARQSITRDAYRSDTVTRDVVERRFEKASQACVDIGRMLLRDIDGRAPDSNAAVMERLATVDVLSAETASKMGQAAMFRNVLAHEYGDVLDQDIVYEALQDLGRYRAFLHELRDYLDDVDAI</sequence>
<dbReference type="InterPro" id="IPR037038">
    <property type="entry name" value="HepT-like_sf"/>
</dbReference>
<evidence type="ECO:0000256" key="1">
    <source>
        <dbReference type="ARBA" id="ARBA00022553"/>
    </source>
</evidence>
<keyword evidence="3" id="KW-0540">Nuclease</keyword>
<proteinExistence type="inferred from homology"/>
<name>A0A7U3WBG4_9EURY</name>
<dbReference type="Gene3D" id="1.20.120.580">
    <property type="entry name" value="bsu32300-like"/>
    <property type="match status" value="1"/>
</dbReference>
<dbReference type="GeneID" id="60588880"/>
<dbReference type="GO" id="GO:0016787">
    <property type="term" value="F:hydrolase activity"/>
    <property type="evidence" value="ECO:0007669"/>
    <property type="project" value="UniProtKB-KW"/>
</dbReference>
<dbReference type="AlphaFoldDB" id="A0A7U3WBG4"/>
<keyword evidence="4" id="KW-0378">Hydrolase</keyword>
<comment type="similarity">
    <text evidence="5">Belongs to the HepT RNase toxin family.</text>
</comment>
<organism evidence="6 7">
    <name type="scientific">Halosimplex litoreum</name>
    <dbReference type="NCBI Taxonomy" id="1198301"/>
    <lineage>
        <taxon>Archaea</taxon>
        <taxon>Methanobacteriati</taxon>
        <taxon>Methanobacteriota</taxon>
        <taxon>Stenosarchaea group</taxon>
        <taxon>Halobacteria</taxon>
        <taxon>Halobacteriales</taxon>
        <taxon>Haloarculaceae</taxon>
        <taxon>Halosimplex</taxon>
    </lineage>
</organism>
<dbReference type="OrthoDB" id="25331at2157"/>
<evidence type="ECO:0000313" key="6">
    <source>
        <dbReference type="EMBL" id="QPV64959.1"/>
    </source>
</evidence>
<keyword evidence="2" id="KW-1277">Toxin-antitoxin system</keyword>
<accession>A0A7U3WBG4</accession>
<keyword evidence="7" id="KW-1185">Reference proteome</keyword>
<dbReference type="GO" id="GO:0110001">
    <property type="term" value="C:toxin-antitoxin complex"/>
    <property type="evidence" value="ECO:0007669"/>
    <property type="project" value="InterPro"/>
</dbReference>
<dbReference type="GO" id="GO:0004540">
    <property type="term" value="F:RNA nuclease activity"/>
    <property type="evidence" value="ECO:0007669"/>
    <property type="project" value="InterPro"/>
</dbReference>